<evidence type="ECO:0000259" key="8">
    <source>
        <dbReference type="SMART" id="SM00922"/>
    </source>
</evidence>
<dbReference type="SFLD" id="SFLDG00180">
    <property type="entry name" value="muconate_cycloisomerase"/>
    <property type="match status" value="1"/>
</dbReference>
<comment type="similarity">
    <text evidence="1 7">Belongs to the mandelate racemase/muconate lactonizing enzyme family.</text>
</comment>
<feature type="binding site" evidence="6">
    <location>
        <position position="223"/>
    </location>
    <ligand>
        <name>Mg(2+)</name>
        <dbReference type="ChEBI" id="CHEBI:18420"/>
    </ligand>
</feature>
<proteinExistence type="inferred from homology"/>
<name>A0A1Y6CY68_9GAMM</name>
<dbReference type="InterPro" id="IPR013341">
    <property type="entry name" value="Mandelate_racemase_N_dom"/>
</dbReference>
<dbReference type="RefSeq" id="WP_085213408.1">
    <property type="nucleotide sequence ID" value="NZ_FXAM01000001.1"/>
</dbReference>
<dbReference type="InterPro" id="IPR013342">
    <property type="entry name" value="Mandelate_racemase_C"/>
</dbReference>
<dbReference type="STRING" id="1760988.SAMN02949497_2661"/>
<dbReference type="PANTHER" id="PTHR48080:SF3">
    <property type="entry name" value="ENOLASE SUPERFAMILY MEMBER DDB_G0284701"/>
    <property type="match status" value="1"/>
</dbReference>
<feature type="active site" description="Proton acceptor; specific for (S)-substrate epimerization" evidence="5">
    <location>
        <position position="245"/>
    </location>
</feature>
<dbReference type="InterPro" id="IPR029017">
    <property type="entry name" value="Enolase-like_N"/>
</dbReference>
<dbReference type="NCBIfam" id="NF042940">
    <property type="entry name" value="racemase_DgcA"/>
    <property type="match status" value="1"/>
</dbReference>
<dbReference type="SUPFAM" id="SSF51604">
    <property type="entry name" value="Enolase C-terminal domain-like"/>
    <property type="match status" value="1"/>
</dbReference>
<dbReference type="CDD" id="cd03319">
    <property type="entry name" value="L-Ala-DL-Glu_epimerase"/>
    <property type="match status" value="1"/>
</dbReference>
<dbReference type="NCBIfam" id="NF011708">
    <property type="entry name" value="PRK15129.1"/>
    <property type="match status" value="1"/>
</dbReference>
<organism evidence="9 10">
    <name type="scientific">Methylomagnum ishizawai</name>
    <dbReference type="NCBI Taxonomy" id="1760988"/>
    <lineage>
        <taxon>Bacteria</taxon>
        <taxon>Pseudomonadati</taxon>
        <taxon>Pseudomonadota</taxon>
        <taxon>Gammaproteobacteria</taxon>
        <taxon>Methylococcales</taxon>
        <taxon>Methylococcaceae</taxon>
        <taxon>Methylomagnum</taxon>
    </lineage>
</organism>
<dbReference type="InterPro" id="IPR029065">
    <property type="entry name" value="Enolase_C-like"/>
</dbReference>
<dbReference type="Pfam" id="PF13378">
    <property type="entry name" value="MR_MLE_C"/>
    <property type="match status" value="1"/>
</dbReference>
<dbReference type="Gene3D" id="3.20.20.120">
    <property type="entry name" value="Enolase-like C-terminal domain"/>
    <property type="match status" value="1"/>
</dbReference>
<dbReference type="Gene3D" id="3.30.390.10">
    <property type="entry name" value="Enolase-like, N-terminal domain"/>
    <property type="match status" value="1"/>
</dbReference>
<reference evidence="9 10" key="1">
    <citation type="submission" date="2016-12" db="EMBL/GenBank/DDBJ databases">
        <authorList>
            <person name="Song W.-J."/>
            <person name="Kurnit D.M."/>
        </authorList>
    </citation>
    <scope>NUCLEOTIDE SEQUENCE [LARGE SCALE GENOMIC DNA]</scope>
    <source>
        <strain evidence="9 10">175</strain>
    </source>
</reference>
<protein>
    <recommendedName>
        <fullName evidence="7">Dipeptide epimerase</fullName>
        <ecNumber evidence="7">5.1.1.-</ecNumber>
    </recommendedName>
</protein>
<evidence type="ECO:0000313" key="10">
    <source>
        <dbReference type="Proteomes" id="UP000192923"/>
    </source>
</evidence>
<evidence type="ECO:0000313" key="9">
    <source>
        <dbReference type="EMBL" id="SMF95301.1"/>
    </source>
</evidence>
<evidence type="ECO:0000256" key="1">
    <source>
        <dbReference type="ARBA" id="ARBA00008031"/>
    </source>
</evidence>
<dbReference type="InterPro" id="IPR034593">
    <property type="entry name" value="DgoD-like"/>
</dbReference>
<feature type="binding site" evidence="6">
    <location>
        <position position="200"/>
    </location>
    <ligand>
        <name>Mg(2+)</name>
        <dbReference type="ChEBI" id="CHEBI:18420"/>
    </ligand>
</feature>
<gene>
    <name evidence="9" type="ORF">SAMN02949497_2661</name>
</gene>
<evidence type="ECO:0000256" key="6">
    <source>
        <dbReference type="PIRSR" id="PIRSR634603-3"/>
    </source>
</evidence>
<keyword evidence="4 7" id="KW-0413">Isomerase</keyword>
<dbReference type="GO" id="GO:0016855">
    <property type="term" value="F:racemase and epimerase activity, acting on amino acids and derivatives"/>
    <property type="evidence" value="ECO:0007669"/>
    <property type="project" value="UniProtKB-UniRule"/>
</dbReference>
<dbReference type="EMBL" id="FXAM01000001">
    <property type="protein sequence ID" value="SMF95301.1"/>
    <property type="molecule type" value="Genomic_DNA"/>
</dbReference>
<dbReference type="InterPro" id="IPR036849">
    <property type="entry name" value="Enolase-like_C_sf"/>
</dbReference>
<feature type="domain" description="Mandelate racemase/muconate lactonizing enzyme C-terminal" evidence="8">
    <location>
        <begin position="130"/>
        <end position="221"/>
    </location>
</feature>
<keyword evidence="3 6" id="KW-0460">Magnesium</keyword>
<sequence length="326" mass="34756">MRQITIQRETWPLRGVFRIARGGNSEITVVVVEIREGAVRGRGECRPYPRYGETPAAVIGAITALVPALAAGLEREELLTRIPPGAARNAIDCALWDLAAQRAGQPVWRLAGLPPPAPLTTAYTLSVDTPEQVAATARAQAARPLLKLKLAGGDDLERVAAVRTHAPAARLIVDANEAWTLADYHRFMPELARLGVELVEQPFPAGADAALADLPRPVPVCADESCHDSASLAQLRGRYDVLNIKLDKTGGLTEALGMQALARAEGFKIMVGCMVATSLAMAPALLLAQGADYVDLDGPLLLAKDREPGLRYEGSRVFPAEAAVWG</sequence>
<evidence type="ECO:0000256" key="7">
    <source>
        <dbReference type="RuleBase" id="RU366006"/>
    </source>
</evidence>
<feature type="active site" description="Proton acceptor; specific for (R)-substrate epimerization" evidence="5">
    <location>
        <position position="149"/>
    </location>
</feature>
<accession>A0A1Y6CY68</accession>
<comment type="cofactor">
    <cofactor evidence="6 7">
        <name>Mg(2+)</name>
        <dbReference type="ChEBI" id="CHEBI:18420"/>
    </cofactor>
    <text evidence="6 7">Binds 1 Mg(2+) ion per subunit.</text>
</comment>
<dbReference type="Pfam" id="PF02746">
    <property type="entry name" value="MR_MLE_N"/>
    <property type="match status" value="1"/>
</dbReference>
<dbReference type="SFLD" id="SFLDF00010">
    <property type="entry name" value="dipeptide_epimerase"/>
    <property type="match status" value="1"/>
</dbReference>
<dbReference type="SFLD" id="SFLDS00001">
    <property type="entry name" value="Enolase"/>
    <property type="match status" value="1"/>
</dbReference>
<dbReference type="EC" id="5.1.1.-" evidence="7"/>
<evidence type="ECO:0000256" key="3">
    <source>
        <dbReference type="ARBA" id="ARBA00022842"/>
    </source>
</evidence>
<dbReference type="AlphaFoldDB" id="A0A1Y6CY68"/>
<dbReference type="PANTHER" id="PTHR48080">
    <property type="entry name" value="D-GALACTONATE DEHYDRATASE-RELATED"/>
    <property type="match status" value="1"/>
</dbReference>
<dbReference type="SUPFAM" id="SSF54826">
    <property type="entry name" value="Enolase N-terminal domain-like"/>
    <property type="match status" value="1"/>
</dbReference>
<keyword evidence="2 6" id="KW-0479">Metal-binding</keyword>
<evidence type="ECO:0000256" key="5">
    <source>
        <dbReference type="PIRSR" id="PIRSR634603-1"/>
    </source>
</evidence>
<dbReference type="GO" id="GO:0046872">
    <property type="term" value="F:metal ion binding"/>
    <property type="evidence" value="ECO:0007669"/>
    <property type="project" value="UniProtKB-KW"/>
</dbReference>
<dbReference type="Proteomes" id="UP000192923">
    <property type="component" value="Unassembled WGS sequence"/>
</dbReference>
<feature type="binding site" evidence="6">
    <location>
        <position position="174"/>
    </location>
    <ligand>
        <name>Mg(2+)</name>
        <dbReference type="ChEBI" id="CHEBI:18420"/>
    </ligand>
</feature>
<evidence type="ECO:0000256" key="2">
    <source>
        <dbReference type="ARBA" id="ARBA00022723"/>
    </source>
</evidence>
<dbReference type="OrthoDB" id="9796450at2"/>
<dbReference type="SMART" id="SM00922">
    <property type="entry name" value="MR_MLE"/>
    <property type="match status" value="1"/>
</dbReference>
<evidence type="ECO:0000256" key="4">
    <source>
        <dbReference type="ARBA" id="ARBA00023235"/>
    </source>
</evidence>
<keyword evidence="10" id="KW-1185">Reference proteome</keyword>
<dbReference type="InterPro" id="IPR034603">
    <property type="entry name" value="Dipeptide_epimerase"/>
</dbReference>